<dbReference type="EC" id="2.7.1.-" evidence="5"/>
<reference evidence="5 6" key="1">
    <citation type="submission" date="2019-12" db="EMBL/GenBank/DDBJ databases">
        <authorList>
            <person name="Li J."/>
            <person name="Shi Y."/>
            <person name="Xu G."/>
            <person name="Xiao D."/>
            <person name="Ran X."/>
        </authorList>
    </citation>
    <scope>NUCLEOTIDE SEQUENCE [LARGE SCALE GENOMIC DNA]</scope>
    <source>
        <strain evidence="5 6">JCM 15915</strain>
    </source>
</reference>
<keyword evidence="3 4" id="KW-0418">Kinase</keyword>
<dbReference type="InterPro" id="IPR036129">
    <property type="entry name" value="Glycerate_kinase_sf"/>
</dbReference>
<dbReference type="InterPro" id="IPR018193">
    <property type="entry name" value="Glyc_kinase_flavodox-like_fold"/>
</dbReference>
<comment type="similarity">
    <text evidence="1 4">Belongs to the glycerate kinase type-1 family.</text>
</comment>
<dbReference type="PANTHER" id="PTHR21599:SF0">
    <property type="entry name" value="GLYCERATE KINASE"/>
    <property type="match status" value="1"/>
</dbReference>
<dbReference type="AlphaFoldDB" id="A0A7K1LKC7"/>
<dbReference type="Gene3D" id="3.40.50.10350">
    <property type="entry name" value="Glycerate kinase, domain 1"/>
    <property type="match status" value="1"/>
</dbReference>
<comment type="caution">
    <text evidence="5">The sequence shown here is derived from an EMBL/GenBank/DDBJ whole genome shotgun (WGS) entry which is preliminary data.</text>
</comment>
<sequence>MAHIVIACDKFKGSATASEVAEALRLGISDVLDDAEITCVPVADGGDGTTDAALSISFERHTCRVTGPFGRPTEAVYAYDPGSGTAVLEVAEACGLGLIPASEVGTETADGKDASSSGVGELIAHALDKGARRIILGLGGSATTDGGAGMIASLGARLLTDSGDEVGPGGAGLKELATVDLSGIDPRIAEAEIVIASDVTNPLCGDEGAAAVYGPQKGVAATDVPDLDDALSRFAGLVEEELGVRAGSFAETPGAGAAGGLGFASLAVLGGTMESGADLVLDLVGFDRSVDGADLVVTGEGRFDTQTLQGKAPARVAQRAREAGVRTVAICGATDLSAAQVRGVGIEEIHALTDVEPDVARCLSEPLPLIRRLGRRIASNME</sequence>
<accession>A0A7K1LKC7</accession>
<dbReference type="PANTHER" id="PTHR21599">
    <property type="entry name" value="GLYCERATE KINASE"/>
    <property type="match status" value="1"/>
</dbReference>
<dbReference type="RefSeq" id="WP_129315961.1">
    <property type="nucleotide sequence ID" value="NZ_NOIQ01000015.1"/>
</dbReference>
<keyword evidence="2 4" id="KW-0808">Transferase</keyword>
<evidence type="ECO:0000313" key="5">
    <source>
        <dbReference type="EMBL" id="MUN55648.1"/>
    </source>
</evidence>
<gene>
    <name evidence="5" type="ORF">GMA10_10570</name>
</gene>
<dbReference type="InterPro" id="IPR018197">
    <property type="entry name" value="Glycerate_kinase_RE-like"/>
</dbReference>
<name>A0A7K1LKC7_9MICC</name>
<evidence type="ECO:0000256" key="2">
    <source>
        <dbReference type="ARBA" id="ARBA00022679"/>
    </source>
</evidence>
<proteinExistence type="inferred from homology"/>
<evidence type="ECO:0000313" key="6">
    <source>
        <dbReference type="Proteomes" id="UP000462152"/>
    </source>
</evidence>
<evidence type="ECO:0000256" key="1">
    <source>
        <dbReference type="ARBA" id="ARBA00006284"/>
    </source>
</evidence>
<organism evidence="5 6">
    <name type="scientific">Rothia koreensis</name>
    <dbReference type="NCBI Taxonomy" id="592378"/>
    <lineage>
        <taxon>Bacteria</taxon>
        <taxon>Bacillati</taxon>
        <taxon>Actinomycetota</taxon>
        <taxon>Actinomycetes</taxon>
        <taxon>Micrococcales</taxon>
        <taxon>Micrococcaceae</taxon>
        <taxon>Rothia</taxon>
    </lineage>
</organism>
<dbReference type="Proteomes" id="UP000462152">
    <property type="component" value="Unassembled WGS sequence"/>
</dbReference>
<dbReference type="GO" id="GO:0008887">
    <property type="term" value="F:glycerate kinase activity"/>
    <property type="evidence" value="ECO:0007669"/>
    <property type="project" value="UniProtKB-UniRule"/>
</dbReference>
<keyword evidence="6" id="KW-1185">Reference proteome</keyword>
<protein>
    <submittedName>
        <fullName evidence="5">Glycerate kinase</fullName>
        <ecNumber evidence="5">2.7.1.-</ecNumber>
    </submittedName>
</protein>
<dbReference type="SUPFAM" id="SSF110738">
    <property type="entry name" value="Glycerate kinase I"/>
    <property type="match status" value="1"/>
</dbReference>
<dbReference type="GO" id="GO:0031388">
    <property type="term" value="P:organic acid phosphorylation"/>
    <property type="evidence" value="ECO:0007669"/>
    <property type="project" value="UniProtKB-UniRule"/>
</dbReference>
<dbReference type="InterPro" id="IPR004381">
    <property type="entry name" value="Glycerate_kinase"/>
</dbReference>
<dbReference type="EMBL" id="WOGT01000007">
    <property type="protein sequence ID" value="MUN55648.1"/>
    <property type="molecule type" value="Genomic_DNA"/>
</dbReference>
<evidence type="ECO:0000256" key="3">
    <source>
        <dbReference type="ARBA" id="ARBA00022777"/>
    </source>
</evidence>
<dbReference type="PIRSF" id="PIRSF006078">
    <property type="entry name" value="GlxK"/>
    <property type="match status" value="1"/>
</dbReference>
<dbReference type="OrthoDB" id="9774290at2"/>
<dbReference type="NCBIfam" id="TIGR00045">
    <property type="entry name" value="glycerate kinase"/>
    <property type="match status" value="1"/>
</dbReference>
<evidence type="ECO:0000256" key="4">
    <source>
        <dbReference type="PIRNR" id="PIRNR006078"/>
    </source>
</evidence>
<dbReference type="Pfam" id="PF02595">
    <property type="entry name" value="Gly_kinase"/>
    <property type="match status" value="1"/>
</dbReference>
<dbReference type="Gene3D" id="3.90.1510.10">
    <property type="entry name" value="Glycerate kinase, domain 2"/>
    <property type="match status" value="1"/>
</dbReference>